<dbReference type="PANTHER" id="PTHR11709">
    <property type="entry name" value="MULTI-COPPER OXIDASE"/>
    <property type="match status" value="1"/>
</dbReference>
<feature type="domain" description="Plastocyanin-like" evidence="16">
    <location>
        <begin position="365"/>
        <end position="490"/>
    </location>
</feature>
<dbReference type="CDD" id="cd13903">
    <property type="entry name" value="CuRO_3_Tv-LCC_like"/>
    <property type="match status" value="1"/>
</dbReference>
<dbReference type="EC" id="1.10.3.2" evidence="5"/>
<feature type="domain" description="Plastocyanin-like" evidence="15">
    <location>
        <begin position="163"/>
        <end position="305"/>
    </location>
</feature>
<dbReference type="PROSITE" id="PS00080">
    <property type="entry name" value="MULTICOPPER_OXIDASE2"/>
    <property type="match status" value="1"/>
</dbReference>
<keyword evidence="14" id="KW-0732">Signal</keyword>
<evidence type="ECO:0000256" key="14">
    <source>
        <dbReference type="SAM" id="SignalP"/>
    </source>
</evidence>
<dbReference type="GO" id="GO:0052716">
    <property type="term" value="F:hydroquinone:oxygen oxidoreductase activity"/>
    <property type="evidence" value="ECO:0007669"/>
    <property type="project" value="UniProtKB-EC"/>
</dbReference>
<reference evidence="18" key="1">
    <citation type="submission" date="2009-05" db="EMBL/GenBank/DDBJ databases">
        <authorList>
            <person name="Huang X.-L."/>
            <person name="Huang S.-J."/>
            <person name="Guo L.-Q."/>
            <person name="Lin J.-F."/>
        </authorList>
    </citation>
    <scope>NUCLEOTIDE SEQUENCE</scope>
    <source>
        <strain evidence="18">TR16</strain>
    </source>
</reference>
<evidence type="ECO:0000259" key="16">
    <source>
        <dbReference type="Pfam" id="PF07731"/>
    </source>
</evidence>
<evidence type="ECO:0000256" key="2">
    <source>
        <dbReference type="ARBA" id="ARBA00001935"/>
    </source>
</evidence>
<comment type="subcellular location">
    <subcellularLocation>
        <location evidence="3">Secreted</location>
    </subcellularLocation>
</comment>
<evidence type="ECO:0000256" key="4">
    <source>
        <dbReference type="ARBA" id="ARBA00010609"/>
    </source>
</evidence>
<name>C5HL40_9APHY</name>
<dbReference type="Pfam" id="PF00394">
    <property type="entry name" value="Cu-oxidase"/>
    <property type="match status" value="1"/>
</dbReference>
<dbReference type="GO" id="GO:0046274">
    <property type="term" value="P:lignin catabolic process"/>
    <property type="evidence" value="ECO:0007669"/>
    <property type="project" value="UniProtKB-KW"/>
</dbReference>
<dbReference type="InterPro" id="IPR011707">
    <property type="entry name" value="Cu-oxidase-like_N"/>
</dbReference>
<dbReference type="InterPro" id="IPR045087">
    <property type="entry name" value="Cu-oxidase_fam"/>
</dbReference>
<evidence type="ECO:0000256" key="10">
    <source>
        <dbReference type="ARBA" id="ARBA00023008"/>
    </source>
</evidence>
<evidence type="ECO:0000256" key="11">
    <source>
        <dbReference type="ARBA" id="ARBA00023157"/>
    </source>
</evidence>
<evidence type="ECO:0000256" key="1">
    <source>
        <dbReference type="ARBA" id="ARBA00000349"/>
    </source>
</evidence>
<dbReference type="SMR" id="C5HL40"/>
<dbReference type="PANTHER" id="PTHR11709:SF511">
    <property type="entry name" value="LACCASE"/>
    <property type="match status" value="1"/>
</dbReference>
<organism evidence="18">
    <name type="scientific">Polyporus grammocephalus</name>
    <dbReference type="NCBI Taxonomy" id="196234"/>
    <lineage>
        <taxon>Eukaryota</taxon>
        <taxon>Fungi</taxon>
        <taxon>Dikarya</taxon>
        <taxon>Basidiomycota</taxon>
        <taxon>Agaricomycotina</taxon>
        <taxon>Agaricomycetes</taxon>
        <taxon>Polyporales</taxon>
        <taxon>Polyporaceae</taxon>
        <taxon>Polyporus</taxon>
    </lineage>
</organism>
<keyword evidence="9" id="KW-0560">Oxidoreductase</keyword>
<keyword evidence="11" id="KW-1015">Disulfide bond</keyword>
<dbReference type="PROSITE" id="PS00079">
    <property type="entry name" value="MULTICOPPER_OXIDASE1"/>
    <property type="match status" value="1"/>
</dbReference>
<comment type="cofactor">
    <cofactor evidence="2">
        <name>Cu cation</name>
        <dbReference type="ChEBI" id="CHEBI:23378"/>
    </cofactor>
</comment>
<evidence type="ECO:0000256" key="8">
    <source>
        <dbReference type="ARBA" id="ARBA00022737"/>
    </source>
</evidence>
<dbReference type="EMBL" id="FJ473384">
    <property type="protein sequence ID" value="ACR24358.1"/>
    <property type="molecule type" value="Genomic_DNA"/>
</dbReference>
<reference evidence="18" key="2">
    <citation type="journal article" date="2011" name="Lett. Appl. Microbiol.">
        <title>Molecular cloning and characterization of a novel laccase gene from a white-rot fungus Polyporus grammocephalus TR16 and expression in Pichia pastoris.</title>
        <authorList>
            <person name="Huang S.J."/>
            <person name="Liu Z.M."/>
            <person name="Huang X.L."/>
            <person name="Guo L.Q."/>
            <person name="Lin J.F."/>
        </authorList>
    </citation>
    <scope>NUCLEOTIDE SEQUENCE</scope>
    <source>
        <strain evidence="18">TR16</strain>
    </source>
</reference>
<evidence type="ECO:0000313" key="18">
    <source>
        <dbReference type="EMBL" id="ACR24358.1"/>
    </source>
</evidence>
<dbReference type="Pfam" id="PF07732">
    <property type="entry name" value="Cu-oxidase_3"/>
    <property type="match status" value="1"/>
</dbReference>
<evidence type="ECO:0000256" key="5">
    <source>
        <dbReference type="ARBA" id="ARBA00012297"/>
    </source>
</evidence>
<dbReference type="CAZy" id="AA1">
    <property type="family name" value="Auxiliary Activities 1"/>
</dbReference>
<dbReference type="GO" id="GO:0005507">
    <property type="term" value="F:copper ion binding"/>
    <property type="evidence" value="ECO:0007669"/>
    <property type="project" value="InterPro"/>
</dbReference>
<evidence type="ECO:0000259" key="15">
    <source>
        <dbReference type="Pfam" id="PF00394"/>
    </source>
</evidence>
<feature type="chain" id="PRO_5002952810" description="laccase" evidence="14">
    <location>
        <begin position="22"/>
        <end position="517"/>
    </location>
</feature>
<dbReference type="InterPro" id="IPR008972">
    <property type="entry name" value="Cupredoxin"/>
</dbReference>
<sequence length="517" mass="56290">MLQVALSSAFILAALCSSAFGAIGPVADLTLVNDVISPDGFPRAAALAGGQHPGPLIRGNKGDNFRINVIDKLTNKTMLTPTSIHWHGLFQHTTAWADGPAFVTQCPISTGHSFLYNFRATGQAGTFWYHSHLETQYCDGLRGPLVIYDPHDPHKKLYDVDDESTVITLADWHHIAARLGDPIPTQNTTLINGLGRFAGGPSSDLAVINVEKGKRYRFRLINIACDPNYNFTIDGHSMTVIEADGQNTQPHKVDQLNILVAQRYSIVVEANQPVGNYWIRANPNRAEAVGFAGGINSAILRYAGAPPEEPTTNETTPVAVLNEADLRSLTDPRAPGRPVPGGADVNKRFNLDFNGTNFFINNVSYVSPTLPVLLQILSGNLTAQSLLPAGSVYTLPRNQVIEVVVPGGLVGGPHPFHLHGHAFSVVRSAGSKTYNFENPVKRDVVSIGTTTDDQMTLRFKTDNPGPWIFHCHIDFHLQLGLAIVFAEDPQDVKAVNPVPPAWEQLCPLFEESQKEEQ</sequence>
<dbReference type="Gene3D" id="2.60.40.420">
    <property type="entry name" value="Cupredoxins - blue copper proteins"/>
    <property type="match status" value="3"/>
</dbReference>
<dbReference type="InterPro" id="IPR001117">
    <property type="entry name" value="Cu-oxidase_2nd"/>
</dbReference>
<evidence type="ECO:0000256" key="12">
    <source>
        <dbReference type="ARBA" id="ARBA00023180"/>
    </source>
</evidence>
<comment type="catalytic activity">
    <reaction evidence="1">
        <text>4 hydroquinone + O2 = 4 benzosemiquinone + 2 H2O</text>
        <dbReference type="Rhea" id="RHEA:11276"/>
        <dbReference type="ChEBI" id="CHEBI:15377"/>
        <dbReference type="ChEBI" id="CHEBI:15379"/>
        <dbReference type="ChEBI" id="CHEBI:17594"/>
        <dbReference type="ChEBI" id="CHEBI:17977"/>
        <dbReference type="EC" id="1.10.3.2"/>
    </reaction>
</comment>
<protein>
    <recommendedName>
        <fullName evidence="5">laccase</fullName>
        <ecNumber evidence="5">1.10.3.2</ecNumber>
    </recommendedName>
</protein>
<evidence type="ECO:0000256" key="7">
    <source>
        <dbReference type="ARBA" id="ARBA00022723"/>
    </source>
</evidence>
<keyword evidence="8" id="KW-0677">Repeat</keyword>
<dbReference type="CDD" id="cd13856">
    <property type="entry name" value="CuRO_1_Tv-LCC_like"/>
    <property type="match status" value="1"/>
</dbReference>
<dbReference type="SUPFAM" id="SSF49503">
    <property type="entry name" value="Cupredoxins"/>
    <property type="match status" value="3"/>
</dbReference>
<keyword evidence="13" id="KW-0439">Lignin degradation</keyword>
<comment type="similarity">
    <text evidence="4">Belongs to the multicopper oxidase family.</text>
</comment>
<dbReference type="FunFam" id="2.60.40.420:FF:000112">
    <property type="entry name" value="Laccase B"/>
    <property type="match status" value="1"/>
</dbReference>
<proteinExistence type="inferred from homology"/>
<dbReference type="InterPro" id="IPR033138">
    <property type="entry name" value="Cu_oxidase_CS"/>
</dbReference>
<keyword evidence="10" id="KW-0186">Copper</keyword>
<dbReference type="GO" id="GO:0005576">
    <property type="term" value="C:extracellular region"/>
    <property type="evidence" value="ECO:0007669"/>
    <property type="project" value="UniProtKB-SubCell"/>
</dbReference>
<dbReference type="FunFam" id="2.60.40.420:FF:000125">
    <property type="entry name" value="Laccase 2"/>
    <property type="match status" value="1"/>
</dbReference>
<dbReference type="InterPro" id="IPR002355">
    <property type="entry name" value="Cu_oxidase_Cu_BS"/>
</dbReference>
<keyword evidence="6" id="KW-0964">Secreted</keyword>
<dbReference type="FunFam" id="2.60.40.420:FF:000045">
    <property type="entry name" value="Laccase 2"/>
    <property type="match status" value="1"/>
</dbReference>
<feature type="domain" description="Plastocyanin-like" evidence="17">
    <location>
        <begin position="36"/>
        <end position="151"/>
    </location>
</feature>
<feature type="signal peptide" evidence="14">
    <location>
        <begin position="1"/>
        <end position="21"/>
    </location>
</feature>
<evidence type="ECO:0000256" key="13">
    <source>
        <dbReference type="ARBA" id="ARBA00023185"/>
    </source>
</evidence>
<evidence type="ECO:0000256" key="9">
    <source>
        <dbReference type="ARBA" id="ARBA00023002"/>
    </source>
</evidence>
<evidence type="ECO:0000259" key="17">
    <source>
        <dbReference type="Pfam" id="PF07732"/>
    </source>
</evidence>
<dbReference type="Pfam" id="PF07731">
    <property type="entry name" value="Cu-oxidase_2"/>
    <property type="match status" value="1"/>
</dbReference>
<evidence type="ECO:0000256" key="6">
    <source>
        <dbReference type="ARBA" id="ARBA00022525"/>
    </source>
</evidence>
<keyword evidence="7" id="KW-0479">Metal-binding</keyword>
<dbReference type="InterPro" id="IPR011706">
    <property type="entry name" value="Cu-oxidase_C"/>
</dbReference>
<accession>C5HL40</accession>
<keyword evidence="12" id="KW-0325">Glycoprotein</keyword>
<evidence type="ECO:0000256" key="3">
    <source>
        <dbReference type="ARBA" id="ARBA00004613"/>
    </source>
</evidence>
<dbReference type="AlphaFoldDB" id="C5HL40"/>